<dbReference type="PATRIC" id="fig|1618367.3.peg.627"/>
<dbReference type="InterPro" id="IPR013498">
    <property type="entry name" value="Topo_IA_Znf"/>
</dbReference>
<dbReference type="Pfam" id="PF01396">
    <property type="entry name" value="Zn_ribbon_Top1"/>
    <property type="match status" value="3"/>
</dbReference>
<feature type="domain" description="DNA topoisomerase type IA zn finger" evidence="1">
    <location>
        <begin position="58"/>
        <end position="77"/>
    </location>
</feature>
<dbReference type="Proteomes" id="UP000034265">
    <property type="component" value="Unassembled WGS sequence"/>
</dbReference>
<dbReference type="EMBL" id="LCOT01000030">
    <property type="protein sequence ID" value="KKU83054.1"/>
    <property type="molecule type" value="Genomic_DNA"/>
</dbReference>
<organism evidence="2 3">
    <name type="scientific">Candidatus Amesbacteria bacterium GW2011_GWC2_47_8</name>
    <dbReference type="NCBI Taxonomy" id="1618367"/>
    <lineage>
        <taxon>Bacteria</taxon>
        <taxon>Candidatus Amesiibacteriota</taxon>
    </lineage>
</organism>
<feature type="domain" description="DNA topoisomerase type IA zn finger" evidence="1">
    <location>
        <begin position="111"/>
        <end position="129"/>
    </location>
</feature>
<evidence type="ECO:0000313" key="3">
    <source>
        <dbReference type="Proteomes" id="UP000034265"/>
    </source>
</evidence>
<dbReference type="GO" id="GO:0003916">
    <property type="term" value="F:DNA topoisomerase activity"/>
    <property type="evidence" value="ECO:0007669"/>
    <property type="project" value="InterPro"/>
</dbReference>
<evidence type="ECO:0000259" key="1">
    <source>
        <dbReference type="Pfam" id="PF01396"/>
    </source>
</evidence>
<dbReference type="GO" id="GO:0006265">
    <property type="term" value="P:DNA topological change"/>
    <property type="evidence" value="ECO:0007669"/>
    <property type="project" value="InterPro"/>
</dbReference>
<evidence type="ECO:0000313" key="2">
    <source>
        <dbReference type="EMBL" id="KKU83054.1"/>
    </source>
</evidence>
<proteinExistence type="predicted"/>
<gene>
    <name evidence="2" type="ORF">UY11_C0030G0009</name>
</gene>
<reference evidence="2 3" key="1">
    <citation type="journal article" date="2015" name="Nature">
        <title>rRNA introns, odd ribosomes, and small enigmatic genomes across a large radiation of phyla.</title>
        <authorList>
            <person name="Brown C.T."/>
            <person name="Hug L.A."/>
            <person name="Thomas B.C."/>
            <person name="Sharon I."/>
            <person name="Castelle C.J."/>
            <person name="Singh A."/>
            <person name="Wilkins M.J."/>
            <person name="Williams K.H."/>
            <person name="Banfield J.F."/>
        </authorList>
    </citation>
    <scope>NUCLEOTIDE SEQUENCE [LARGE SCALE GENOMIC DNA]</scope>
</reference>
<protein>
    <recommendedName>
        <fullName evidence="1">DNA topoisomerase type IA zn finger domain-containing protein</fullName>
    </recommendedName>
</protein>
<dbReference type="AlphaFoldDB" id="A0A0G1TMM0"/>
<accession>A0A0G1TMM0</accession>
<sequence>MANDEKCPKCGAPLGEVIETQSGKKLQRCSTAGPWDPKVKPTGCDYVKWLVIEPVALDEKCPKCGEPLVLQVTRFGKKMKKCSTGGWDKTTKTATGCDYIEWIGSSTEPLDEKCPKCDEPLVLFTTSSGKKMKKCSTSGWDKEAKKPTGCDYIQWLNSTYKKSESNGEEFLPPEPEDQSK</sequence>
<dbReference type="GO" id="GO:0003677">
    <property type="term" value="F:DNA binding"/>
    <property type="evidence" value="ECO:0007669"/>
    <property type="project" value="InterPro"/>
</dbReference>
<name>A0A0G1TMM0_9BACT</name>
<feature type="domain" description="DNA topoisomerase type IA zn finger" evidence="1">
    <location>
        <begin position="4"/>
        <end position="14"/>
    </location>
</feature>
<comment type="caution">
    <text evidence="2">The sequence shown here is derived from an EMBL/GenBank/DDBJ whole genome shotgun (WGS) entry which is preliminary data.</text>
</comment>
<dbReference type="GO" id="GO:0005694">
    <property type="term" value="C:chromosome"/>
    <property type="evidence" value="ECO:0007669"/>
    <property type="project" value="InterPro"/>
</dbReference>